<dbReference type="AlphaFoldDB" id="A0A6A6PQ23"/>
<gene>
    <name evidence="2" type="ORF">BDY17DRAFT_177719</name>
</gene>
<accession>A0A6A6PQ23</accession>
<evidence type="ECO:0000313" key="2">
    <source>
        <dbReference type="EMBL" id="KAF2482122.1"/>
    </source>
</evidence>
<keyword evidence="3" id="KW-1185">Reference proteome</keyword>
<feature type="region of interest" description="Disordered" evidence="1">
    <location>
        <begin position="160"/>
        <end position="194"/>
    </location>
</feature>
<reference evidence="2" key="1">
    <citation type="journal article" date="2020" name="Stud. Mycol.">
        <title>101 Dothideomycetes genomes: a test case for predicting lifestyles and emergence of pathogens.</title>
        <authorList>
            <person name="Haridas S."/>
            <person name="Albert R."/>
            <person name="Binder M."/>
            <person name="Bloem J."/>
            <person name="Labutti K."/>
            <person name="Salamov A."/>
            <person name="Andreopoulos B."/>
            <person name="Baker S."/>
            <person name="Barry K."/>
            <person name="Bills G."/>
            <person name="Bluhm B."/>
            <person name="Cannon C."/>
            <person name="Castanera R."/>
            <person name="Culley D."/>
            <person name="Daum C."/>
            <person name="Ezra D."/>
            <person name="Gonzalez J."/>
            <person name="Henrissat B."/>
            <person name="Kuo A."/>
            <person name="Liang C."/>
            <person name="Lipzen A."/>
            <person name="Lutzoni F."/>
            <person name="Magnuson J."/>
            <person name="Mondo S."/>
            <person name="Nolan M."/>
            <person name="Ohm R."/>
            <person name="Pangilinan J."/>
            <person name="Park H.-J."/>
            <person name="Ramirez L."/>
            <person name="Alfaro M."/>
            <person name="Sun H."/>
            <person name="Tritt A."/>
            <person name="Yoshinaga Y."/>
            <person name="Zwiers L.-H."/>
            <person name="Turgeon B."/>
            <person name="Goodwin S."/>
            <person name="Spatafora J."/>
            <person name="Crous P."/>
            <person name="Grigoriev I."/>
        </authorList>
    </citation>
    <scope>NUCLEOTIDE SEQUENCE</scope>
    <source>
        <strain evidence="2">CBS 113389</strain>
    </source>
</reference>
<evidence type="ECO:0000256" key="1">
    <source>
        <dbReference type="SAM" id="MobiDB-lite"/>
    </source>
</evidence>
<feature type="compositionally biased region" description="Polar residues" evidence="1">
    <location>
        <begin position="133"/>
        <end position="142"/>
    </location>
</feature>
<dbReference type="EMBL" id="MU001637">
    <property type="protein sequence ID" value="KAF2482122.1"/>
    <property type="molecule type" value="Genomic_DNA"/>
</dbReference>
<dbReference type="Proteomes" id="UP000799767">
    <property type="component" value="Unassembled WGS sequence"/>
</dbReference>
<dbReference type="RefSeq" id="XP_033588692.1">
    <property type="nucleotide sequence ID" value="XM_033729879.1"/>
</dbReference>
<dbReference type="GeneID" id="54470881"/>
<name>A0A6A6PQ23_9PEZI</name>
<proteinExistence type="predicted"/>
<feature type="compositionally biased region" description="Polar residues" evidence="1">
    <location>
        <begin position="164"/>
        <end position="177"/>
    </location>
</feature>
<feature type="region of interest" description="Disordered" evidence="1">
    <location>
        <begin position="59"/>
        <end position="144"/>
    </location>
</feature>
<sequence>MSRPRICMGDLMPFLKNPMLMSRSIVVSEIDDDIFHVTLPSAKLAKSLGCLLGSTVDADISMGPNRNTQSNDLPKLEFNTVPSRSSGDSISERSYSASSGRSSSASRKQAVHRRDAVPERRPSPALSWRTDASDSFSANTTPPIKPEEYAVRLKCAYRTPAESKATTSAETSGGQSRRTARASRCGPNPSDAAEPILVTRGPACQTLRVCTTEQYSCPARRSSAKAAAGIKSPASVGTRRLGLASARRHNPGYWIDKPAAHAALPRPFSRH</sequence>
<protein>
    <submittedName>
        <fullName evidence="2">Uncharacterized protein</fullName>
    </submittedName>
</protein>
<evidence type="ECO:0000313" key="3">
    <source>
        <dbReference type="Proteomes" id="UP000799767"/>
    </source>
</evidence>
<feature type="compositionally biased region" description="Low complexity" evidence="1">
    <location>
        <begin position="83"/>
        <end position="107"/>
    </location>
</feature>
<feature type="compositionally biased region" description="Basic and acidic residues" evidence="1">
    <location>
        <begin position="112"/>
        <end position="122"/>
    </location>
</feature>
<organism evidence="2 3">
    <name type="scientific">Neohortaea acidophila</name>
    <dbReference type="NCBI Taxonomy" id="245834"/>
    <lineage>
        <taxon>Eukaryota</taxon>
        <taxon>Fungi</taxon>
        <taxon>Dikarya</taxon>
        <taxon>Ascomycota</taxon>
        <taxon>Pezizomycotina</taxon>
        <taxon>Dothideomycetes</taxon>
        <taxon>Dothideomycetidae</taxon>
        <taxon>Mycosphaerellales</taxon>
        <taxon>Teratosphaeriaceae</taxon>
        <taxon>Neohortaea</taxon>
    </lineage>
</organism>